<gene>
    <name evidence="1" type="ORF">TM448A00151_0043</name>
    <name evidence="2" type="ORF">TM448B00189_0005</name>
</gene>
<name>A0A6H1ZBA9_9ZZZZ</name>
<protein>
    <submittedName>
        <fullName evidence="1">Uncharacterized protein</fullName>
    </submittedName>
</protein>
<dbReference type="EMBL" id="MT143981">
    <property type="protein sequence ID" value="QJA44844.1"/>
    <property type="molecule type" value="Genomic_DNA"/>
</dbReference>
<proteinExistence type="predicted"/>
<sequence length="155" mass="17904">MITIKRIAIEGGSSTCCDKAYHFVSKVLKRRYGNSVTFAFDWEVAAIIKKFKEAGFIAKDDNYSIKVFEPEDYKVGNTILADSFLGFVPLVIKEIFTSDEGNLTANVKYARYPRKRSINIYIKTKEEMEREILKYGKGMLEEYKQESSKRLELVK</sequence>
<dbReference type="AlphaFoldDB" id="A0A6H1ZBA9"/>
<evidence type="ECO:0000313" key="2">
    <source>
        <dbReference type="EMBL" id="QJH94112.1"/>
    </source>
</evidence>
<evidence type="ECO:0000313" key="1">
    <source>
        <dbReference type="EMBL" id="QJA44844.1"/>
    </source>
</evidence>
<dbReference type="EMBL" id="MT144596">
    <property type="protein sequence ID" value="QJH94112.1"/>
    <property type="molecule type" value="Genomic_DNA"/>
</dbReference>
<organism evidence="1">
    <name type="scientific">viral metagenome</name>
    <dbReference type="NCBI Taxonomy" id="1070528"/>
    <lineage>
        <taxon>unclassified sequences</taxon>
        <taxon>metagenomes</taxon>
        <taxon>organismal metagenomes</taxon>
    </lineage>
</organism>
<accession>A0A6H1ZBA9</accession>
<reference evidence="1" key="1">
    <citation type="submission" date="2020-03" db="EMBL/GenBank/DDBJ databases">
        <title>The deep terrestrial virosphere.</title>
        <authorList>
            <person name="Holmfeldt K."/>
            <person name="Nilsson E."/>
            <person name="Simone D."/>
            <person name="Lopez-Fernandez M."/>
            <person name="Wu X."/>
            <person name="de Brujin I."/>
            <person name="Lundin D."/>
            <person name="Andersson A."/>
            <person name="Bertilsson S."/>
            <person name="Dopson M."/>
        </authorList>
    </citation>
    <scope>NUCLEOTIDE SEQUENCE</scope>
    <source>
        <strain evidence="1">TM448A00151</strain>
        <strain evidence="2">TM448B00189</strain>
    </source>
</reference>